<proteinExistence type="predicted"/>
<organism evidence="2 3">
    <name type="scientific">Candidatus Iainarchaeum sp</name>
    <dbReference type="NCBI Taxonomy" id="3101447"/>
    <lineage>
        <taxon>Archaea</taxon>
        <taxon>Candidatus Iainarchaeota</taxon>
        <taxon>Candidatus Iainarchaeia</taxon>
        <taxon>Candidatus Iainarchaeales</taxon>
        <taxon>Candidatus Iainarchaeaceae</taxon>
        <taxon>Candidatus Iainarchaeum</taxon>
    </lineage>
</organism>
<gene>
    <name evidence="2" type="ORF">J4215_02940</name>
</gene>
<name>A0A8T4L2M5_9ARCH</name>
<comment type="caution">
    <text evidence="2">The sequence shown here is derived from an EMBL/GenBank/DDBJ whole genome shotgun (WGS) entry which is preliminary data.</text>
</comment>
<sequence>MKASTILLLSVAALIVLWGAVFWAENTQNPLWNSLRPLESVAESLKWVTTGVVFLLAAGMLFVSAKAFEKNRSNRFLFLTLAFGIIFAKFGIKLVDAVYSPGDFFSSAAQNVFDLFVLIALFLAIMRKD</sequence>
<reference evidence="2" key="2">
    <citation type="submission" date="2021-05" db="EMBL/GenBank/DDBJ databases">
        <title>Protein family content uncovers lineage relationships and bacterial pathway maintenance mechanisms in DPANN archaea.</title>
        <authorList>
            <person name="Castelle C.J."/>
            <person name="Meheust R."/>
            <person name="Jaffe A.L."/>
            <person name="Seitz K."/>
            <person name="Gong X."/>
            <person name="Baker B.J."/>
            <person name="Banfield J.F."/>
        </authorList>
    </citation>
    <scope>NUCLEOTIDE SEQUENCE</scope>
    <source>
        <strain evidence="2">RIFCSPLOWO2_01_FULL_AR10_48_17</strain>
    </source>
</reference>
<feature type="transmembrane region" description="Helical" evidence="1">
    <location>
        <begin position="48"/>
        <end position="68"/>
    </location>
</feature>
<accession>A0A8T4L2M5</accession>
<evidence type="ECO:0000313" key="2">
    <source>
        <dbReference type="EMBL" id="MBS3061513.1"/>
    </source>
</evidence>
<reference evidence="2" key="1">
    <citation type="submission" date="2021-03" db="EMBL/GenBank/DDBJ databases">
        <authorList>
            <person name="Jaffe A."/>
        </authorList>
    </citation>
    <scope>NUCLEOTIDE SEQUENCE</scope>
    <source>
        <strain evidence="2">RIFCSPLOWO2_01_FULL_AR10_48_17</strain>
    </source>
</reference>
<keyword evidence="1" id="KW-1133">Transmembrane helix</keyword>
<keyword evidence="1" id="KW-0472">Membrane</keyword>
<evidence type="ECO:0000256" key="1">
    <source>
        <dbReference type="SAM" id="Phobius"/>
    </source>
</evidence>
<feature type="transmembrane region" description="Helical" evidence="1">
    <location>
        <begin position="104"/>
        <end position="125"/>
    </location>
</feature>
<protein>
    <submittedName>
        <fullName evidence="2">Uncharacterized protein</fullName>
    </submittedName>
</protein>
<dbReference type="AlphaFoldDB" id="A0A8T4L2M5"/>
<dbReference type="Proteomes" id="UP000675968">
    <property type="component" value="Unassembled WGS sequence"/>
</dbReference>
<keyword evidence="1" id="KW-0812">Transmembrane</keyword>
<evidence type="ECO:0000313" key="3">
    <source>
        <dbReference type="Proteomes" id="UP000675968"/>
    </source>
</evidence>
<dbReference type="EMBL" id="JAGVWC010000010">
    <property type="protein sequence ID" value="MBS3061513.1"/>
    <property type="molecule type" value="Genomic_DNA"/>
</dbReference>
<feature type="transmembrane region" description="Helical" evidence="1">
    <location>
        <begin position="75"/>
        <end position="92"/>
    </location>
</feature>